<dbReference type="EMBL" id="BMCS01000001">
    <property type="protein sequence ID" value="GGF24001.1"/>
    <property type="molecule type" value="Genomic_DNA"/>
</dbReference>
<dbReference type="InterPro" id="IPR036291">
    <property type="entry name" value="NAD(P)-bd_dom_sf"/>
</dbReference>
<evidence type="ECO:0000313" key="4">
    <source>
        <dbReference type="EMBL" id="GGF24001.1"/>
    </source>
</evidence>
<evidence type="ECO:0000256" key="1">
    <source>
        <dbReference type="ARBA" id="ARBA00006484"/>
    </source>
</evidence>
<comment type="caution">
    <text evidence="4">The sequence shown here is derived from an EMBL/GenBank/DDBJ whole genome shotgun (WGS) entry which is preliminary data.</text>
</comment>
<comment type="similarity">
    <text evidence="1 3">Belongs to the short-chain dehydrogenases/reductases (SDR) family.</text>
</comment>
<dbReference type="PRINTS" id="PR00080">
    <property type="entry name" value="SDRFAMILY"/>
</dbReference>
<dbReference type="CDD" id="cd05233">
    <property type="entry name" value="SDR_c"/>
    <property type="match status" value="1"/>
</dbReference>
<proteinExistence type="inferred from homology"/>
<protein>
    <submittedName>
        <fullName evidence="4">Short-chain dehydrogenase</fullName>
    </submittedName>
</protein>
<reference evidence="5" key="1">
    <citation type="journal article" date="2019" name="Int. J. Syst. Evol. Microbiol.">
        <title>The Global Catalogue of Microorganisms (GCM) 10K type strain sequencing project: providing services to taxonomists for standard genome sequencing and annotation.</title>
        <authorList>
            <consortium name="The Broad Institute Genomics Platform"/>
            <consortium name="The Broad Institute Genome Sequencing Center for Infectious Disease"/>
            <person name="Wu L."/>
            <person name="Ma J."/>
        </authorList>
    </citation>
    <scope>NUCLEOTIDE SEQUENCE [LARGE SCALE GENOMIC DNA]</scope>
    <source>
        <strain evidence="5">CCM 7855</strain>
    </source>
</reference>
<dbReference type="SUPFAM" id="SSF51735">
    <property type="entry name" value="NAD(P)-binding Rossmann-fold domains"/>
    <property type="match status" value="1"/>
</dbReference>
<dbReference type="PANTHER" id="PTHR42760:SF133">
    <property type="entry name" value="3-OXOACYL-[ACYL-CARRIER-PROTEIN] REDUCTASE"/>
    <property type="match status" value="1"/>
</dbReference>
<sequence>MSGLPLSGKVALIGGSSRGIGLAVAHRLAAEGAAVVLNGRDADVLDAAVAEVVAAGGRAAGVLGSLATPGIAYAMVDAAREDFGRLDAAINCAGVAEPGGSTILTIDSEEFAAQIDAHLTSAFEVARAAAEVFVAQGSGAIVLTGSAASLGVFGGTGYPAAKGGVNALALAVAAELRPSGVRVNVVMPGAKTRLSTGDEYQAHIDGLRDRGVLDPGMHAAAADPGSVDHVAAIYAYLVSDLAADITGSVFSAAGNFIGRYADPELSLIAYRDHVDTPPYTLDDIDAAFAVRRNP</sequence>
<dbReference type="Gene3D" id="3.40.50.720">
    <property type="entry name" value="NAD(P)-binding Rossmann-like Domain"/>
    <property type="match status" value="1"/>
</dbReference>
<dbReference type="PANTHER" id="PTHR42760">
    <property type="entry name" value="SHORT-CHAIN DEHYDROGENASES/REDUCTASES FAMILY MEMBER"/>
    <property type="match status" value="1"/>
</dbReference>
<evidence type="ECO:0000256" key="3">
    <source>
        <dbReference type="RuleBase" id="RU000363"/>
    </source>
</evidence>
<dbReference type="RefSeq" id="WP_229705007.1">
    <property type="nucleotide sequence ID" value="NZ_BMCS01000001.1"/>
</dbReference>
<organism evidence="4 5">
    <name type="scientific">Williamsia phyllosphaerae</name>
    <dbReference type="NCBI Taxonomy" id="885042"/>
    <lineage>
        <taxon>Bacteria</taxon>
        <taxon>Bacillati</taxon>
        <taxon>Actinomycetota</taxon>
        <taxon>Actinomycetes</taxon>
        <taxon>Mycobacteriales</taxon>
        <taxon>Nocardiaceae</taxon>
        <taxon>Williamsia</taxon>
    </lineage>
</organism>
<dbReference type="PRINTS" id="PR00081">
    <property type="entry name" value="GDHRDH"/>
</dbReference>
<keyword evidence="2" id="KW-0560">Oxidoreductase</keyword>
<dbReference type="Proteomes" id="UP000632454">
    <property type="component" value="Unassembled WGS sequence"/>
</dbReference>
<accession>A0ABQ1UQU0</accession>
<dbReference type="Pfam" id="PF00106">
    <property type="entry name" value="adh_short"/>
    <property type="match status" value="1"/>
</dbReference>
<evidence type="ECO:0000256" key="2">
    <source>
        <dbReference type="ARBA" id="ARBA00023002"/>
    </source>
</evidence>
<dbReference type="InterPro" id="IPR002347">
    <property type="entry name" value="SDR_fam"/>
</dbReference>
<keyword evidence="5" id="KW-1185">Reference proteome</keyword>
<gene>
    <name evidence="4" type="ORF">GCM10007298_19890</name>
</gene>
<name>A0ABQ1UQU0_9NOCA</name>
<evidence type="ECO:0000313" key="5">
    <source>
        <dbReference type="Proteomes" id="UP000632454"/>
    </source>
</evidence>